<feature type="domain" description="Cyclin-like" evidence="2">
    <location>
        <begin position="36"/>
        <end position="143"/>
    </location>
</feature>
<accession>V5ESY8</accession>
<dbReference type="Proteomes" id="UP000019377">
    <property type="component" value="Unassembled WGS sequence"/>
</dbReference>
<dbReference type="PIRSF" id="PIRSF036580">
    <property type="entry name" value="Cyclin_L"/>
    <property type="match status" value="1"/>
</dbReference>
<name>V5ESY8_KALBG</name>
<evidence type="ECO:0000256" key="1">
    <source>
        <dbReference type="RuleBase" id="RU000383"/>
    </source>
</evidence>
<dbReference type="HOGENOM" id="CLU_022000_3_2_1"/>
<proteinExistence type="inferred from homology"/>
<dbReference type="InterPro" id="IPR006671">
    <property type="entry name" value="Cyclin_N"/>
</dbReference>
<dbReference type="OMA" id="WEDVWSV"/>
<dbReference type="SMART" id="SM00385">
    <property type="entry name" value="CYCLIN"/>
    <property type="match status" value="1"/>
</dbReference>
<evidence type="ECO:0000259" key="2">
    <source>
        <dbReference type="SMART" id="SM00385"/>
    </source>
</evidence>
<dbReference type="RefSeq" id="XP_016290048.1">
    <property type="nucleotide sequence ID" value="XM_016439282.1"/>
</dbReference>
<evidence type="ECO:0000313" key="4">
    <source>
        <dbReference type="Proteomes" id="UP000019377"/>
    </source>
</evidence>
<dbReference type="AlphaFoldDB" id="V5ESY8"/>
<comment type="similarity">
    <text evidence="1">Belongs to the cyclin family.</text>
</comment>
<dbReference type="GeneID" id="27421991"/>
<gene>
    <name evidence="3" type="ORF">PSEUBRA_SCAF7g04610</name>
</gene>
<evidence type="ECO:0000313" key="3">
    <source>
        <dbReference type="EMBL" id="EST05059.1"/>
    </source>
</evidence>
<sequence length="315" mass="35299">MILNPLATRQQLAMTPTMAEGLTFDLEMELRALGCQMIQQMGVLLQLPQRTMAAAQIFFQRFWYTSSMCDFSADKVAVSALLLASKLEETQVGLRRLINAYHYVAFLLTRGARPSAYVGLAHDSLEVTSLRDTIVVLEMQMLKRLGFQMQVVLPHALLVQYLRVLGLTDPNLKVTLKPHENWDAEWSTPPSEGRSEETVSLAQCAWSFLNDALQTPVLCIFGPHVVACAAIALAAEMGEPCVVLPLEPAPWWLLFDASEPEIKIAASHLLWRYHHESSVPHLADLLDRDNLRSYIAKRPASPNSHANDCQVHKSW</sequence>
<dbReference type="OrthoDB" id="10264655at2759"/>
<dbReference type="Gene3D" id="1.10.472.10">
    <property type="entry name" value="Cyclin-like"/>
    <property type="match status" value="2"/>
</dbReference>
<dbReference type="eggNOG" id="KOG0835">
    <property type="taxonomic scope" value="Eukaryota"/>
</dbReference>
<dbReference type="PANTHER" id="PTHR10026">
    <property type="entry name" value="CYCLIN"/>
    <property type="match status" value="1"/>
</dbReference>
<dbReference type="GO" id="GO:0016538">
    <property type="term" value="F:cyclin-dependent protein serine/threonine kinase regulator activity"/>
    <property type="evidence" value="ECO:0007669"/>
    <property type="project" value="InterPro"/>
</dbReference>
<reference evidence="4" key="1">
    <citation type="journal article" date="2013" name="Genome Announc.">
        <title>Draft genome sequence of Pseudozyma brasiliensis sp. nov. strain GHG001, a high producer of endo-1,4-xylanase isolated from an insect pest of sugarcane.</title>
        <authorList>
            <person name="Oliveira J.V.D.C."/>
            <person name="dos Santos R.A.C."/>
            <person name="Borges T.A."/>
            <person name="Riano-Pachon D.M."/>
            <person name="Goldman G.H."/>
        </authorList>
    </citation>
    <scope>NUCLEOTIDE SEQUENCE [LARGE SCALE GENOMIC DNA]</scope>
    <source>
        <strain evidence="4">GHG001</strain>
    </source>
</reference>
<keyword evidence="4" id="KW-1185">Reference proteome</keyword>
<dbReference type="InterPro" id="IPR043198">
    <property type="entry name" value="Cyclin/Ssn8"/>
</dbReference>
<dbReference type="STRING" id="1365824.V5ESY8"/>
<dbReference type="InterPro" id="IPR036915">
    <property type="entry name" value="Cyclin-like_sf"/>
</dbReference>
<organism evidence="3 4">
    <name type="scientific">Kalmanozyma brasiliensis (strain GHG001)</name>
    <name type="common">Yeast</name>
    <name type="synonym">Pseudozyma brasiliensis</name>
    <dbReference type="NCBI Taxonomy" id="1365824"/>
    <lineage>
        <taxon>Eukaryota</taxon>
        <taxon>Fungi</taxon>
        <taxon>Dikarya</taxon>
        <taxon>Basidiomycota</taxon>
        <taxon>Ustilaginomycotina</taxon>
        <taxon>Ustilaginomycetes</taxon>
        <taxon>Ustilaginales</taxon>
        <taxon>Ustilaginaceae</taxon>
        <taxon>Kalmanozyma</taxon>
    </lineage>
</organism>
<dbReference type="SUPFAM" id="SSF47954">
    <property type="entry name" value="Cyclin-like"/>
    <property type="match status" value="2"/>
</dbReference>
<dbReference type="GO" id="GO:0006357">
    <property type="term" value="P:regulation of transcription by RNA polymerase II"/>
    <property type="evidence" value="ECO:0007669"/>
    <property type="project" value="InterPro"/>
</dbReference>
<dbReference type="InterPro" id="IPR013763">
    <property type="entry name" value="Cyclin-like_dom"/>
</dbReference>
<protein>
    <recommendedName>
        <fullName evidence="2">Cyclin-like domain-containing protein</fullName>
    </recommendedName>
</protein>
<dbReference type="EMBL" id="KI545893">
    <property type="protein sequence ID" value="EST05059.1"/>
    <property type="molecule type" value="Genomic_DNA"/>
</dbReference>
<keyword evidence="1" id="KW-0195">Cyclin</keyword>
<dbReference type="Pfam" id="PF00134">
    <property type="entry name" value="Cyclin_N"/>
    <property type="match status" value="1"/>
</dbReference>